<dbReference type="RefSeq" id="WP_105040353.1">
    <property type="nucleotide sequence ID" value="NZ_PPSL01000005.1"/>
</dbReference>
<reference evidence="1 2" key="1">
    <citation type="submission" date="2018-01" db="EMBL/GenBank/DDBJ databases">
        <title>A novel member of the phylum Bacteroidetes isolated from glacier ice.</title>
        <authorList>
            <person name="Liu Q."/>
            <person name="Xin Y.-H."/>
        </authorList>
    </citation>
    <scope>NUCLEOTIDE SEQUENCE [LARGE SCALE GENOMIC DNA]</scope>
    <source>
        <strain evidence="1 2">RB1R16</strain>
    </source>
</reference>
<sequence>MSTQLVLNWSDLAPYDQIGKSVCRHRGVYLWGFQINDGFVPYYVGIAENMRHRLGQHISAILSGAYTIYHKDSLSDFVSHKDKKVLGGYLTGKVYQPMLPDSLVTFIRDRELLRPHIDFMLDSLMFSTATVDSTINLKAAEKACIMSIGKKNLANSRGGIVTNLPLAVTGDTNVVALFYKI</sequence>
<dbReference type="OrthoDB" id="1805834at2"/>
<proteinExistence type="predicted"/>
<dbReference type="AlphaFoldDB" id="A0A2S7SRP4"/>
<evidence type="ECO:0008006" key="3">
    <source>
        <dbReference type="Google" id="ProtNLM"/>
    </source>
</evidence>
<keyword evidence="2" id="KW-1185">Reference proteome</keyword>
<gene>
    <name evidence="1" type="ORF">CJD36_016725</name>
</gene>
<protein>
    <recommendedName>
        <fullName evidence="3">GIY-YIG domain-containing protein</fullName>
    </recommendedName>
</protein>
<evidence type="ECO:0000313" key="2">
    <source>
        <dbReference type="Proteomes" id="UP000239872"/>
    </source>
</evidence>
<organism evidence="1 2">
    <name type="scientific">Flavipsychrobacter stenotrophus</name>
    <dbReference type="NCBI Taxonomy" id="2077091"/>
    <lineage>
        <taxon>Bacteria</taxon>
        <taxon>Pseudomonadati</taxon>
        <taxon>Bacteroidota</taxon>
        <taxon>Chitinophagia</taxon>
        <taxon>Chitinophagales</taxon>
        <taxon>Chitinophagaceae</taxon>
        <taxon>Flavipsychrobacter</taxon>
    </lineage>
</organism>
<dbReference type="EMBL" id="PPSL01000005">
    <property type="protein sequence ID" value="PQJ09583.1"/>
    <property type="molecule type" value="Genomic_DNA"/>
</dbReference>
<evidence type="ECO:0000313" key="1">
    <source>
        <dbReference type="EMBL" id="PQJ09583.1"/>
    </source>
</evidence>
<comment type="caution">
    <text evidence="1">The sequence shown here is derived from an EMBL/GenBank/DDBJ whole genome shotgun (WGS) entry which is preliminary data.</text>
</comment>
<accession>A0A2S7SRP4</accession>
<name>A0A2S7SRP4_9BACT</name>
<dbReference type="Proteomes" id="UP000239872">
    <property type="component" value="Unassembled WGS sequence"/>
</dbReference>